<feature type="compositionally biased region" description="Basic and acidic residues" evidence="2">
    <location>
        <begin position="364"/>
        <end position="373"/>
    </location>
</feature>
<evidence type="ECO:0000256" key="2">
    <source>
        <dbReference type="SAM" id="MobiDB-lite"/>
    </source>
</evidence>
<feature type="compositionally biased region" description="Basic and acidic residues" evidence="2">
    <location>
        <begin position="313"/>
        <end position="332"/>
    </location>
</feature>
<feature type="compositionally biased region" description="Pro residues" evidence="2">
    <location>
        <begin position="89"/>
        <end position="103"/>
    </location>
</feature>
<dbReference type="PANTHER" id="PTHR44145">
    <property type="entry name" value="DNAJ HOMOLOG SUBFAMILY A MEMBER 3, MITOCHONDRIAL"/>
    <property type="match status" value="1"/>
</dbReference>
<comment type="caution">
    <text evidence="4">The sequence shown here is derived from an EMBL/GenBank/DDBJ whole genome shotgun (WGS) entry which is preliminary data.</text>
</comment>
<feature type="compositionally biased region" description="Polar residues" evidence="2">
    <location>
        <begin position="428"/>
        <end position="441"/>
    </location>
</feature>
<dbReference type="PRINTS" id="PR00625">
    <property type="entry name" value="JDOMAIN"/>
</dbReference>
<dbReference type="InterPro" id="IPR051938">
    <property type="entry name" value="Apopto_cytoskel_mod"/>
</dbReference>
<dbReference type="CDD" id="cd06257">
    <property type="entry name" value="DnaJ"/>
    <property type="match status" value="1"/>
</dbReference>
<feature type="compositionally biased region" description="Low complexity" evidence="2">
    <location>
        <begin position="401"/>
        <end position="410"/>
    </location>
</feature>
<dbReference type="InterPro" id="IPR036869">
    <property type="entry name" value="J_dom_sf"/>
</dbReference>
<feature type="compositionally biased region" description="Low complexity" evidence="2">
    <location>
        <begin position="197"/>
        <end position="207"/>
    </location>
</feature>
<dbReference type="EMBL" id="JAACFV010000009">
    <property type="protein sequence ID" value="KAF7512849.1"/>
    <property type="molecule type" value="Genomic_DNA"/>
</dbReference>
<name>A0A8H7AR67_9EURO</name>
<evidence type="ECO:0000313" key="4">
    <source>
        <dbReference type="EMBL" id="KAF7512849.1"/>
    </source>
</evidence>
<feature type="compositionally biased region" description="Basic residues" evidence="2">
    <location>
        <begin position="586"/>
        <end position="601"/>
    </location>
</feature>
<keyword evidence="1" id="KW-0143">Chaperone</keyword>
<feature type="compositionally biased region" description="Polar residues" evidence="2">
    <location>
        <begin position="108"/>
        <end position="122"/>
    </location>
</feature>
<gene>
    <name evidence="4" type="ORF">GJ744_011952</name>
</gene>
<proteinExistence type="predicted"/>
<feature type="compositionally biased region" description="Basic and acidic residues" evidence="2">
    <location>
        <begin position="61"/>
        <end position="75"/>
    </location>
</feature>
<sequence length="957" mass="104302">MVKADVTRDYYADLELPSNASEERIKKAFRDLAKLYHPDRNPGREVDVVPKFQAVQAAHEILSDPEQKRKYDQDRAKHKSSAPIIPRRGPVPPTPPQFPPPPRRAASTAKNQNPFAGNGNNPRTRHHQPPINPEKYAPYARAGAQQWEKTKEEAQSKADAFRGFQQMKPGQSPTGERFAPPPPPRPSHYTTAERPTSHAPPSAAAAPNTPPRPQRSWDNFKNRGRSSSGTEPSPGFPGLSRTQSTRTRPGFTPMNPGGDEPPAPRSSAYATYSRGERPQASTPHSYFPEGVAHPSPQMNPLRPGKSPLRHVKSSPDVEEGREPQRPGLERISTRYAGIGGERTDVSNGGIGHRSSSARNSPIDPRWHESERNGRHSPFSRDNPVRYRSSSPKSRATPGLDSSSSSSGTSSSDEDVDEPRWSARARATPRQTRSKPASSDFGSRTAADGPASSGLFPGTKYVKPPTPRDADSGRYQYRPPPPPPPPPRNQHTSQAASNYVPSYAGTRATAQQPMSGAGNEYAGPGAPGNGPNISPPDVDTTNLRKEPSFQGASRDNVSVKFSASEWNDKLVGVEDLFRPTSSEIHAKRSPVRRARSRAKSHSKSQTSPIKESSNEFSATINGGTWDSSTASAAFVPGKFADDWAEKLRYQATAISSEDERAKALKRSFKVPASKLQQTHPRAEPSAVENQASVSPEAGGAESDPKADENVDPMDIDDCLPSNVAPSPAEVTEAAARQQPTPMEKEHASAAETPGVHPSHTAAADMNLNDLSNVAPLKPSDTGLGDLKDLNTTLPFESKASPARPSQTVVEGVAFSSLKALKLPKPPKNVIPPLENVTAEVWARYMSEMSAYMHEWNIFNKKMLNHFGGRQAHVDMTLTSNWMSALGDGPSDEEISRKIQDDPSSSGQQKAGYAAYRQWMEEDMRAREWWNVACDRHQQAVIDLGRVRELAKPLAVTLQ</sequence>
<feature type="region of interest" description="Disordered" evidence="2">
    <location>
        <begin position="667"/>
        <end position="760"/>
    </location>
</feature>
<dbReference type="SUPFAM" id="SSF46565">
    <property type="entry name" value="Chaperone J-domain"/>
    <property type="match status" value="1"/>
</dbReference>
<accession>A0A8H7AR67</accession>
<feature type="region of interest" description="Disordered" evidence="2">
    <location>
        <begin position="59"/>
        <end position="557"/>
    </location>
</feature>
<feature type="region of interest" description="Disordered" evidence="2">
    <location>
        <begin position="886"/>
        <end position="909"/>
    </location>
</feature>
<feature type="compositionally biased region" description="Polar residues" evidence="2">
    <location>
        <begin position="488"/>
        <end position="499"/>
    </location>
</feature>
<dbReference type="InterPro" id="IPR001623">
    <property type="entry name" value="DnaJ_domain"/>
</dbReference>
<dbReference type="SMART" id="SM00271">
    <property type="entry name" value="DnaJ"/>
    <property type="match status" value="1"/>
</dbReference>
<feature type="compositionally biased region" description="Basic and acidic residues" evidence="2">
    <location>
        <begin position="148"/>
        <end position="160"/>
    </location>
</feature>
<evidence type="ECO:0000313" key="5">
    <source>
        <dbReference type="Proteomes" id="UP000606974"/>
    </source>
</evidence>
<feature type="region of interest" description="Disordered" evidence="2">
    <location>
        <begin position="576"/>
        <end position="626"/>
    </location>
</feature>
<dbReference type="OrthoDB" id="10265645at2759"/>
<protein>
    <recommendedName>
        <fullName evidence="3">J domain-containing protein</fullName>
    </recommendedName>
</protein>
<feature type="compositionally biased region" description="Pro residues" evidence="2">
    <location>
        <begin position="477"/>
        <end position="487"/>
    </location>
</feature>
<evidence type="ECO:0000259" key="3">
    <source>
        <dbReference type="PROSITE" id="PS50076"/>
    </source>
</evidence>
<feature type="compositionally biased region" description="Low complexity" evidence="2">
    <location>
        <begin position="515"/>
        <end position="531"/>
    </location>
</feature>
<dbReference type="InterPro" id="IPR018253">
    <property type="entry name" value="DnaJ_domain_CS"/>
</dbReference>
<feature type="domain" description="J" evidence="3">
    <location>
        <begin position="9"/>
        <end position="75"/>
    </location>
</feature>
<dbReference type="Proteomes" id="UP000606974">
    <property type="component" value="Unassembled WGS sequence"/>
</dbReference>
<feature type="compositionally biased region" description="Polar residues" evidence="2">
    <location>
        <begin position="604"/>
        <end position="626"/>
    </location>
</feature>
<dbReference type="PROSITE" id="PS00636">
    <property type="entry name" value="DNAJ_1"/>
    <property type="match status" value="1"/>
</dbReference>
<dbReference type="AlphaFoldDB" id="A0A8H7AR67"/>
<dbReference type="PROSITE" id="PS50076">
    <property type="entry name" value="DNAJ_2"/>
    <property type="match status" value="1"/>
</dbReference>
<dbReference type="PANTHER" id="PTHR44145:SF3">
    <property type="entry name" value="DNAJ HOMOLOG SUBFAMILY A MEMBER 3, MITOCHONDRIAL"/>
    <property type="match status" value="1"/>
</dbReference>
<keyword evidence="5" id="KW-1185">Reference proteome</keyword>
<dbReference type="Gene3D" id="1.10.287.110">
    <property type="entry name" value="DnaJ domain"/>
    <property type="match status" value="1"/>
</dbReference>
<evidence type="ECO:0000256" key="1">
    <source>
        <dbReference type="ARBA" id="ARBA00023186"/>
    </source>
</evidence>
<reference evidence="4" key="1">
    <citation type="submission" date="2020-02" db="EMBL/GenBank/DDBJ databases">
        <authorList>
            <person name="Palmer J.M."/>
        </authorList>
    </citation>
    <scope>NUCLEOTIDE SEQUENCE</scope>
    <source>
        <strain evidence="4">EPUS1.4</strain>
        <tissue evidence="4">Thallus</tissue>
    </source>
</reference>
<dbReference type="Pfam" id="PF00226">
    <property type="entry name" value="DnaJ"/>
    <property type="match status" value="1"/>
</dbReference>
<organism evidence="4 5">
    <name type="scientific">Endocarpon pusillum</name>
    <dbReference type="NCBI Taxonomy" id="364733"/>
    <lineage>
        <taxon>Eukaryota</taxon>
        <taxon>Fungi</taxon>
        <taxon>Dikarya</taxon>
        <taxon>Ascomycota</taxon>
        <taxon>Pezizomycotina</taxon>
        <taxon>Eurotiomycetes</taxon>
        <taxon>Chaetothyriomycetidae</taxon>
        <taxon>Verrucariales</taxon>
        <taxon>Verrucariaceae</taxon>
        <taxon>Endocarpon</taxon>
    </lineage>
</organism>